<accession>A0A0C9LU41</accession>
<protein>
    <submittedName>
        <fullName evidence="1">Uncharacterized protein</fullName>
    </submittedName>
</protein>
<name>A0A0C9LU41_9FUNG</name>
<proteinExistence type="predicted"/>
<reference evidence="1" key="1">
    <citation type="submission" date="2014-09" db="EMBL/GenBank/DDBJ databases">
        <title>Draft genome sequence of an oleaginous Mucoromycotina fungus Mucor ambiguus NBRC6742.</title>
        <authorList>
            <person name="Takeda I."/>
            <person name="Yamane N."/>
            <person name="Morita T."/>
            <person name="Tamano K."/>
            <person name="Machida M."/>
            <person name="Baker S."/>
            <person name="Koike H."/>
        </authorList>
    </citation>
    <scope>NUCLEOTIDE SEQUENCE</scope>
    <source>
        <strain evidence="1">NBRC 6742</strain>
    </source>
</reference>
<evidence type="ECO:0000313" key="2">
    <source>
        <dbReference type="Proteomes" id="UP000053815"/>
    </source>
</evidence>
<dbReference type="Proteomes" id="UP000053815">
    <property type="component" value="Unassembled WGS sequence"/>
</dbReference>
<gene>
    <name evidence="1" type="ORF">MAM1_0061c03825</name>
</gene>
<dbReference type="EMBL" id="DF836350">
    <property type="protein sequence ID" value="GAN04365.1"/>
    <property type="molecule type" value="Genomic_DNA"/>
</dbReference>
<dbReference type="AlphaFoldDB" id="A0A0C9LU41"/>
<organism evidence="1">
    <name type="scientific">Mucor ambiguus</name>
    <dbReference type="NCBI Taxonomy" id="91626"/>
    <lineage>
        <taxon>Eukaryota</taxon>
        <taxon>Fungi</taxon>
        <taxon>Fungi incertae sedis</taxon>
        <taxon>Mucoromycota</taxon>
        <taxon>Mucoromycotina</taxon>
        <taxon>Mucoromycetes</taxon>
        <taxon>Mucorales</taxon>
        <taxon>Mucorineae</taxon>
        <taxon>Mucoraceae</taxon>
        <taxon>Mucor</taxon>
    </lineage>
</organism>
<evidence type="ECO:0000313" key="1">
    <source>
        <dbReference type="EMBL" id="GAN04365.1"/>
    </source>
</evidence>
<keyword evidence="2" id="KW-1185">Reference proteome</keyword>
<sequence>MPFRQRNYDFATKDFAAIGLHKLNYCSAVERVAKGCASLETNSQPSGYSGVNQLLFQSIYPQIAQRIGYTEIDFIATTVSLRSGRDSRASAQCLDTIFEEAITMMLMHVQN</sequence>